<keyword evidence="1" id="KW-0808">Transferase</keyword>
<proteinExistence type="predicted"/>
<dbReference type="Proteomes" id="UP000533269">
    <property type="component" value="Unassembled WGS sequence"/>
</dbReference>
<dbReference type="Gene3D" id="3.40.50.2000">
    <property type="entry name" value="Glycogen Phosphorylase B"/>
    <property type="match status" value="1"/>
</dbReference>
<dbReference type="EMBL" id="JACHVY010000002">
    <property type="protein sequence ID" value="MBB2901992.1"/>
    <property type="molecule type" value="Genomic_DNA"/>
</dbReference>
<dbReference type="AlphaFoldDB" id="A0A7W4TNW3"/>
<evidence type="ECO:0000313" key="2">
    <source>
        <dbReference type="Proteomes" id="UP000533269"/>
    </source>
</evidence>
<sequence length="386" mass="42262">MTGNDVLFYGSSPWDETWLTEHYLSEALSRQGRVLFVDPAFSVLTVLKRHRGARAVRGVVELLARPTRTEGSVTVVRTSSLPKKEDPRVRRVSAPWRRAQVARAVRSAGLDVGLVVTAAAFDDSTWIPPGAVKVAIVKDWLEAGAHLTGLPAQVIRERQRRTWEVADVVCAISTRLVDRLAEEGVDARLLRHGALSDRFGPAAAQRVPEALANLPRPLVGAVGRVDSRWDYAALGEVAERNPGGSVLLIGPVSPRVDRAELDGLLRRPNVHLLPPVPNTELPAWVEALDCSTVPYVDDPWQQFASPLKIWDYLRAGTPTAATGCPALGEFPDGLVHFSLPSRDLPKLVEAALAEPAGSREARRAYAAANTWDDRARRLREIARDAR</sequence>
<name>A0A7W4TNW3_KINRA</name>
<gene>
    <name evidence="1" type="ORF">FHR75_002807</name>
</gene>
<dbReference type="RefSeq" id="WP_183391891.1">
    <property type="nucleotide sequence ID" value="NZ_JACHVY010000002.1"/>
</dbReference>
<dbReference type="SUPFAM" id="SSF53756">
    <property type="entry name" value="UDP-Glycosyltransferase/glycogen phosphorylase"/>
    <property type="match status" value="1"/>
</dbReference>
<comment type="caution">
    <text evidence="1">The sequence shown here is derived from an EMBL/GenBank/DDBJ whole genome shotgun (WGS) entry which is preliminary data.</text>
</comment>
<accession>A0A7W4TNW3</accession>
<reference evidence="1 2" key="1">
    <citation type="submission" date="2020-08" db="EMBL/GenBank/DDBJ databases">
        <title>The Agave Microbiome: Exploring the role of microbial communities in plant adaptations to desert environments.</title>
        <authorList>
            <person name="Partida-Martinez L.P."/>
        </authorList>
    </citation>
    <scope>NUCLEOTIDE SEQUENCE [LARGE SCALE GENOMIC DNA]</scope>
    <source>
        <strain evidence="1 2">AS2.23</strain>
    </source>
</reference>
<protein>
    <submittedName>
        <fullName evidence="1">Glycosyltransferase involved in cell wall biosynthesis</fullName>
    </submittedName>
</protein>
<reference evidence="1 2" key="2">
    <citation type="submission" date="2020-08" db="EMBL/GenBank/DDBJ databases">
        <authorList>
            <person name="Partida-Martinez L."/>
            <person name="Huntemann M."/>
            <person name="Clum A."/>
            <person name="Wang J."/>
            <person name="Palaniappan K."/>
            <person name="Ritter S."/>
            <person name="Chen I.-M."/>
            <person name="Stamatis D."/>
            <person name="Reddy T."/>
            <person name="O'Malley R."/>
            <person name="Daum C."/>
            <person name="Shapiro N."/>
            <person name="Ivanova N."/>
            <person name="Kyrpides N."/>
            <person name="Woyke T."/>
        </authorList>
    </citation>
    <scope>NUCLEOTIDE SEQUENCE [LARGE SCALE GENOMIC DNA]</scope>
    <source>
        <strain evidence="1 2">AS2.23</strain>
    </source>
</reference>
<evidence type="ECO:0000313" key="1">
    <source>
        <dbReference type="EMBL" id="MBB2901992.1"/>
    </source>
</evidence>
<organism evidence="1 2">
    <name type="scientific">Kineococcus radiotolerans</name>
    <dbReference type="NCBI Taxonomy" id="131568"/>
    <lineage>
        <taxon>Bacteria</taxon>
        <taxon>Bacillati</taxon>
        <taxon>Actinomycetota</taxon>
        <taxon>Actinomycetes</taxon>
        <taxon>Kineosporiales</taxon>
        <taxon>Kineosporiaceae</taxon>
        <taxon>Kineococcus</taxon>
    </lineage>
</organism>
<dbReference type="GO" id="GO:0016740">
    <property type="term" value="F:transferase activity"/>
    <property type="evidence" value="ECO:0007669"/>
    <property type="project" value="UniProtKB-KW"/>
</dbReference>